<accession>A0ABN1ZZX6</accession>
<feature type="region of interest" description="Disordered" evidence="1">
    <location>
        <begin position="1"/>
        <end position="54"/>
    </location>
</feature>
<dbReference type="EMBL" id="BAAAQD010000003">
    <property type="protein sequence ID" value="GAA1508073.1"/>
    <property type="molecule type" value="Genomic_DNA"/>
</dbReference>
<dbReference type="Proteomes" id="UP001501470">
    <property type="component" value="Unassembled WGS sequence"/>
</dbReference>
<feature type="region of interest" description="Disordered" evidence="1">
    <location>
        <begin position="93"/>
        <end position="112"/>
    </location>
</feature>
<evidence type="ECO:0000256" key="1">
    <source>
        <dbReference type="SAM" id="MobiDB-lite"/>
    </source>
</evidence>
<feature type="compositionally biased region" description="Basic and acidic residues" evidence="1">
    <location>
        <begin position="20"/>
        <end position="29"/>
    </location>
</feature>
<proteinExistence type="predicted"/>
<name>A0ABN1ZZX6_9ACTN</name>
<comment type="caution">
    <text evidence="2">The sequence shown here is derived from an EMBL/GenBank/DDBJ whole genome shotgun (WGS) entry which is preliminary data.</text>
</comment>
<evidence type="ECO:0000313" key="3">
    <source>
        <dbReference type="Proteomes" id="UP001501470"/>
    </source>
</evidence>
<keyword evidence="3" id="KW-1185">Reference proteome</keyword>
<reference evidence="2 3" key="1">
    <citation type="journal article" date="2019" name="Int. J. Syst. Evol. Microbiol.">
        <title>The Global Catalogue of Microorganisms (GCM) 10K type strain sequencing project: providing services to taxonomists for standard genome sequencing and annotation.</title>
        <authorList>
            <consortium name="The Broad Institute Genomics Platform"/>
            <consortium name="The Broad Institute Genome Sequencing Center for Infectious Disease"/>
            <person name="Wu L."/>
            <person name="Ma J."/>
        </authorList>
    </citation>
    <scope>NUCLEOTIDE SEQUENCE [LARGE SCALE GENOMIC DNA]</scope>
    <source>
        <strain evidence="2 3">JCM 15933</strain>
    </source>
</reference>
<evidence type="ECO:0000313" key="2">
    <source>
        <dbReference type="EMBL" id="GAA1508073.1"/>
    </source>
</evidence>
<protein>
    <submittedName>
        <fullName evidence="2">Uncharacterized protein</fullName>
    </submittedName>
</protein>
<organism evidence="2 3">
    <name type="scientific">Dactylosporangium maewongense</name>
    <dbReference type="NCBI Taxonomy" id="634393"/>
    <lineage>
        <taxon>Bacteria</taxon>
        <taxon>Bacillati</taxon>
        <taxon>Actinomycetota</taxon>
        <taxon>Actinomycetes</taxon>
        <taxon>Micromonosporales</taxon>
        <taxon>Micromonosporaceae</taxon>
        <taxon>Dactylosporangium</taxon>
    </lineage>
</organism>
<gene>
    <name evidence="2" type="ORF">GCM10009827_022840</name>
</gene>
<sequence length="112" mass="12414">MGPRAHRTGACLIDGIQSEMVRKKGERPDAPLTRPAPLSHDAPPPPLDRQGIGRSWCRPYPCGRADTALNDGRRARLRTPGGVPLKRERLWNRAHPAPAKSQPVQTWLGCER</sequence>